<sequence>MKLRATETGVNLSDYVAQCRMEKAKNFLQNSQLKIQDISRLSGYPNAKYFMSVFKQLVGCTLNGIPRSCV</sequence>
<dbReference type="PROSITE" id="PS01124">
    <property type="entry name" value="HTH_ARAC_FAMILY_2"/>
    <property type="match status" value="1"/>
</dbReference>
<dbReference type="PANTHER" id="PTHR43280">
    <property type="entry name" value="ARAC-FAMILY TRANSCRIPTIONAL REGULATOR"/>
    <property type="match status" value="1"/>
</dbReference>
<dbReference type="Gene3D" id="1.10.10.60">
    <property type="entry name" value="Homeodomain-like"/>
    <property type="match status" value="1"/>
</dbReference>
<dbReference type="SMART" id="SM00342">
    <property type="entry name" value="HTH_ARAC"/>
    <property type="match status" value="1"/>
</dbReference>
<reference evidence="6" key="1">
    <citation type="journal article" date="2019" name="Int. J. Syst. Evol. Microbiol.">
        <title>The Global Catalogue of Microorganisms (GCM) 10K type strain sequencing project: providing services to taxonomists for standard genome sequencing and annotation.</title>
        <authorList>
            <consortium name="The Broad Institute Genomics Platform"/>
            <consortium name="The Broad Institute Genome Sequencing Center for Infectious Disease"/>
            <person name="Wu L."/>
            <person name="Ma J."/>
        </authorList>
    </citation>
    <scope>NUCLEOTIDE SEQUENCE [LARGE SCALE GENOMIC DNA]</scope>
    <source>
        <strain evidence="6">CGMCC 1.15043</strain>
    </source>
</reference>
<name>A0ABQ2BTT7_9BACL</name>
<comment type="caution">
    <text evidence="5">The sequence shown here is derived from an EMBL/GenBank/DDBJ whole genome shotgun (WGS) entry which is preliminary data.</text>
</comment>
<dbReference type="InterPro" id="IPR009057">
    <property type="entry name" value="Homeodomain-like_sf"/>
</dbReference>
<evidence type="ECO:0000313" key="5">
    <source>
        <dbReference type="EMBL" id="GGI46133.1"/>
    </source>
</evidence>
<dbReference type="Proteomes" id="UP000615455">
    <property type="component" value="Unassembled WGS sequence"/>
</dbReference>
<dbReference type="PROSITE" id="PS00041">
    <property type="entry name" value="HTH_ARAC_FAMILY_1"/>
    <property type="match status" value="1"/>
</dbReference>
<evidence type="ECO:0000313" key="6">
    <source>
        <dbReference type="Proteomes" id="UP000615455"/>
    </source>
</evidence>
<protein>
    <recommendedName>
        <fullName evidence="4">HTH araC/xylS-type domain-containing protein</fullName>
    </recommendedName>
</protein>
<organism evidence="5 6">
    <name type="scientific">Paenibacillus marchantiophytorum</name>
    <dbReference type="NCBI Taxonomy" id="1619310"/>
    <lineage>
        <taxon>Bacteria</taxon>
        <taxon>Bacillati</taxon>
        <taxon>Bacillota</taxon>
        <taxon>Bacilli</taxon>
        <taxon>Bacillales</taxon>
        <taxon>Paenibacillaceae</taxon>
        <taxon>Paenibacillus</taxon>
    </lineage>
</organism>
<dbReference type="InterPro" id="IPR018062">
    <property type="entry name" value="HTH_AraC-typ_CS"/>
</dbReference>
<dbReference type="SUPFAM" id="SSF46689">
    <property type="entry name" value="Homeodomain-like"/>
    <property type="match status" value="1"/>
</dbReference>
<evidence type="ECO:0000256" key="3">
    <source>
        <dbReference type="ARBA" id="ARBA00023163"/>
    </source>
</evidence>
<keyword evidence="2" id="KW-0238">DNA-binding</keyword>
<dbReference type="InterPro" id="IPR018060">
    <property type="entry name" value="HTH_AraC"/>
</dbReference>
<evidence type="ECO:0000256" key="1">
    <source>
        <dbReference type="ARBA" id="ARBA00023015"/>
    </source>
</evidence>
<dbReference type="Pfam" id="PF12833">
    <property type="entry name" value="HTH_18"/>
    <property type="match status" value="1"/>
</dbReference>
<proteinExistence type="predicted"/>
<dbReference type="EMBL" id="BMHE01000005">
    <property type="protein sequence ID" value="GGI46133.1"/>
    <property type="molecule type" value="Genomic_DNA"/>
</dbReference>
<keyword evidence="3" id="KW-0804">Transcription</keyword>
<dbReference type="PANTHER" id="PTHR43280:SF2">
    <property type="entry name" value="HTH-TYPE TRANSCRIPTIONAL REGULATOR EXSA"/>
    <property type="match status" value="1"/>
</dbReference>
<accession>A0ABQ2BTT7</accession>
<feature type="domain" description="HTH araC/xylS-type" evidence="4">
    <location>
        <begin position="1"/>
        <end position="68"/>
    </location>
</feature>
<keyword evidence="1" id="KW-0805">Transcription regulation</keyword>
<evidence type="ECO:0000259" key="4">
    <source>
        <dbReference type="PROSITE" id="PS01124"/>
    </source>
</evidence>
<evidence type="ECO:0000256" key="2">
    <source>
        <dbReference type="ARBA" id="ARBA00023125"/>
    </source>
</evidence>
<dbReference type="RefSeq" id="WP_189009953.1">
    <property type="nucleotide sequence ID" value="NZ_BMHE01000005.1"/>
</dbReference>
<gene>
    <name evidence="5" type="ORF">GCM10008018_15590</name>
</gene>
<keyword evidence="6" id="KW-1185">Reference proteome</keyword>